<gene>
    <name evidence="3" type="ORF">HRH59_02570</name>
</gene>
<dbReference type="InterPro" id="IPR046216">
    <property type="entry name" value="DUF6249"/>
</dbReference>
<dbReference type="EMBL" id="JABSOD010000002">
    <property type="protein sequence ID" value="NRQ41458.1"/>
    <property type="molecule type" value="Genomic_DNA"/>
</dbReference>
<evidence type="ECO:0000259" key="2">
    <source>
        <dbReference type="Pfam" id="PF19762"/>
    </source>
</evidence>
<dbReference type="RefSeq" id="WP_173499706.1">
    <property type="nucleotide sequence ID" value="NZ_JABSOD010000002.1"/>
</dbReference>
<dbReference type="AlphaFoldDB" id="A0A7Y5EJU5"/>
<feature type="transmembrane region" description="Helical" evidence="1">
    <location>
        <begin position="6"/>
        <end position="31"/>
    </location>
</feature>
<protein>
    <recommendedName>
        <fullName evidence="2">DUF6249 domain-containing protein</fullName>
    </recommendedName>
</protein>
<keyword evidence="1" id="KW-0472">Membrane</keyword>
<dbReference type="Proteomes" id="UP000523161">
    <property type="component" value="Unassembled WGS sequence"/>
</dbReference>
<keyword evidence="4" id="KW-1185">Reference proteome</keyword>
<keyword evidence="1" id="KW-1133">Transmembrane helix</keyword>
<organism evidence="3 4">
    <name type="scientific">Rheinheimera lutimaris</name>
    <dbReference type="NCBI Taxonomy" id="2740584"/>
    <lineage>
        <taxon>Bacteria</taxon>
        <taxon>Pseudomonadati</taxon>
        <taxon>Pseudomonadota</taxon>
        <taxon>Gammaproteobacteria</taxon>
        <taxon>Chromatiales</taxon>
        <taxon>Chromatiaceae</taxon>
        <taxon>Rheinheimera</taxon>
    </lineage>
</organism>
<dbReference type="Pfam" id="PF19762">
    <property type="entry name" value="DUF6249"/>
    <property type="match status" value="1"/>
</dbReference>
<comment type="caution">
    <text evidence="3">The sequence shown here is derived from an EMBL/GenBank/DDBJ whole genome shotgun (WGS) entry which is preliminary data.</text>
</comment>
<name>A0A7Y5EJU5_9GAMM</name>
<sequence length="130" mass="14795">MNGQEWAEILVPLIVFSALVALMGLILLYNYKKKRLFLQMIERSLQQQLTLPPQTIREVALHFFSANRDTRKGVFLLVLSGSILAFSYFADFRQNGNLDLNDALNGIAILPALLGLAFLLLARLDRQRLY</sequence>
<reference evidence="3 4" key="1">
    <citation type="submission" date="2020-06" db="EMBL/GenBank/DDBJ databases">
        <title>Rheinheimera sp. nov., a marine bacterium isolated from coastal.</title>
        <authorList>
            <person name="Yu Q."/>
            <person name="Qi Y."/>
            <person name="Pu J."/>
        </authorList>
    </citation>
    <scope>NUCLEOTIDE SEQUENCE [LARGE SCALE GENOMIC DNA]</scope>
    <source>
        <strain evidence="3 4">YQF-2</strain>
    </source>
</reference>
<accession>A0A7Y5EJU5</accession>
<keyword evidence="1" id="KW-0812">Transmembrane</keyword>
<feature type="domain" description="DUF6249" evidence="2">
    <location>
        <begin position="9"/>
        <end position="125"/>
    </location>
</feature>
<feature type="transmembrane region" description="Helical" evidence="1">
    <location>
        <begin position="103"/>
        <end position="122"/>
    </location>
</feature>
<evidence type="ECO:0000313" key="4">
    <source>
        <dbReference type="Proteomes" id="UP000523161"/>
    </source>
</evidence>
<feature type="transmembrane region" description="Helical" evidence="1">
    <location>
        <begin position="73"/>
        <end position="91"/>
    </location>
</feature>
<evidence type="ECO:0000313" key="3">
    <source>
        <dbReference type="EMBL" id="NRQ41458.1"/>
    </source>
</evidence>
<evidence type="ECO:0000256" key="1">
    <source>
        <dbReference type="SAM" id="Phobius"/>
    </source>
</evidence>
<proteinExistence type="predicted"/>